<name>A0A2P6P725_ROSCH</name>
<dbReference type="AlphaFoldDB" id="A0A2P6P725"/>
<proteinExistence type="predicted"/>
<evidence type="ECO:0000313" key="1">
    <source>
        <dbReference type="EMBL" id="PRQ17726.1"/>
    </source>
</evidence>
<evidence type="ECO:0000313" key="2">
    <source>
        <dbReference type="Proteomes" id="UP000238479"/>
    </source>
</evidence>
<keyword evidence="2" id="KW-1185">Reference proteome</keyword>
<gene>
    <name evidence="1" type="ORF">RchiOBHm_Chr7g0198131</name>
</gene>
<sequence>MEENVPPHHLRYLPLKAITANNPSVVIFFIDLRACPTTATMAATSTSPCSSPMTESWAPLCWSLDLWLLHLRREEDLSQLSLSLPLV</sequence>
<dbReference type="EMBL" id="PDCK01000045">
    <property type="protein sequence ID" value="PRQ17726.1"/>
    <property type="molecule type" value="Genomic_DNA"/>
</dbReference>
<organism evidence="1 2">
    <name type="scientific">Rosa chinensis</name>
    <name type="common">China rose</name>
    <dbReference type="NCBI Taxonomy" id="74649"/>
    <lineage>
        <taxon>Eukaryota</taxon>
        <taxon>Viridiplantae</taxon>
        <taxon>Streptophyta</taxon>
        <taxon>Embryophyta</taxon>
        <taxon>Tracheophyta</taxon>
        <taxon>Spermatophyta</taxon>
        <taxon>Magnoliopsida</taxon>
        <taxon>eudicotyledons</taxon>
        <taxon>Gunneridae</taxon>
        <taxon>Pentapetalae</taxon>
        <taxon>rosids</taxon>
        <taxon>fabids</taxon>
        <taxon>Rosales</taxon>
        <taxon>Rosaceae</taxon>
        <taxon>Rosoideae</taxon>
        <taxon>Rosoideae incertae sedis</taxon>
        <taxon>Rosa</taxon>
    </lineage>
</organism>
<reference evidence="1 2" key="1">
    <citation type="journal article" date="2018" name="Nat. Genet.">
        <title>The Rosa genome provides new insights in the design of modern roses.</title>
        <authorList>
            <person name="Bendahmane M."/>
        </authorList>
    </citation>
    <scope>NUCLEOTIDE SEQUENCE [LARGE SCALE GENOMIC DNA]</scope>
    <source>
        <strain evidence="2">cv. Old Blush</strain>
    </source>
</reference>
<protein>
    <submittedName>
        <fullName evidence="1">Uncharacterized protein</fullName>
    </submittedName>
</protein>
<dbReference type="Proteomes" id="UP000238479">
    <property type="component" value="Chromosome 7"/>
</dbReference>
<comment type="caution">
    <text evidence="1">The sequence shown here is derived from an EMBL/GenBank/DDBJ whole genome shotgun (WGS) entry which is preliminary data.</text>
</comment>
<dbReference type="Gramene" id="PRQ17726">
    <property type="protein sequence ID" value="PRQ17726"/>
    <property type="gene ID" value="RchiOBHm_Chr7g0198131"/>
</dbReference>
<accession>A0A2P6P725</accession>